<feature type="transmembrane region" description="Helical" evidence="8">
    <location>
        <begin position="71"/>
        <end position="90"/>
    </location>
</feature>
<keyword evidence="7 8" id="KW-0472">Membrane</keyword>
<dbReference type="PANTHER" id="PTHR21191:SF16">
    <property type="entry name" value="AQUAPORIN"/>
    <property type="match status" value="1"/>
</dbReference>
<dbReference type="FunFam" id="1.20.1080.10:FF:000018">
    <property type="entry name" value="Aquaporin"/>
    <property type="match status" value="1"/>
</dbReference>
<dbReference type="OrthoDB" id="63267at2759"/>
<feature type="transmembrane region" description="Helical" evidence="8">
    <location>
        <begin position="259"/>
        <end position="279"/>
    </location>
</feature>
<keyword evidence="6 8" id="KW-1133">Transmembrane helix</keyword>
<dbReference type="InterPro" id="IPR016697">
    <property type="entry name" value="Aquaporin_11/12"/>
</dbReference>
<dbReference type="GO" id="GO:0015267">
    <property type="term" value="F:channel activity"/>
    <property type="evidence" value="ECO:0007669"/>
    <property type="project" value="TreeGrafter"/>
</dbReference>
<reference evidence="9" key="1">
    <citation type="submission" date="2022-01" db="EMBL/GenBank/DDBJ databases">
        <authorList>
            <person name="King R."/>
        </authorList>
    </citation>
    <scope>NUCLEOTIDE SEQUENCE</scope>
</reference>
<keyword evidence="10" id="KW-1185">Reference proteome</keyword>
<dbReference type="PIRSF" id="PIRSF017529">
    <property type="entry name" value="Aquaporin_11/12"/>
    <property type="match status" value="1"/>
</dbReference>
<evidence type="ECO:0000256" key="5">
    <source>
        <dbReference type="ARBA" id="ARBA00022737"/>
    </source>
</evidence>
<evidence type="ECO:0000256" key="2">
    <source>
        <dbReference type="ARBA" id="ARBA00005900"/>
    </source>
</evidence>
<dbReference type="EMBL" id="OV651832">
    <property type="protein sequence ID" value="CAH1107266.1"/>
    <property type="molecule type" value="Genomic_DNA"/>
</dbReference>
<dbReference type="GO" id="GO:0016020">
    <property type="term" value="C:membrane"/>
    <property type="evidence" value="ECO:0007669"/>
    <property type="project" value="UniProtKB-SubCell"/>
</dbReference>
<dbReference type="AlphaFoldDB" id="A0A9P0CSG9"/>
<accession>A0A9P0CSG9</accession>
<dbReference type="Proteomes" id="UP001153636">
    <property type="component" value="Chromosome 20"/>
</dbReference>
<evidence type="ECO:0000256" key="6">
    <source>
        <dbReference type="ARBA" id="ARBA00022989"/>
    </source>
</evidence>
<protein>
    <recommendedName>
        <fullName evidence="8">Aquaporin</fullName>
    </recommendedName>
</protein>
<organism evidence="9 10">
    <name type="scientific">Psylliodes chrysocephalus</name>
    <dbReference type="NCBI Taxonomy" id="3402493"/>
    <lineage>
        <taxon>Eukaryota</taxon>
        <taxon>Metazoa</taxon>
        <taxon>Ecdysozoa</taxon>
        <taxon>Arthropoda</taxon>
        <taxon>Hexapoda</taxon>
        <taxon>Insecta</taxon>
        <taxon>Pterygota</taxon>
        <taxon>Neoptera</taxon>
        <taxon>Endopterygota</taxon>
        <taxon>Coleoptera</taxon>
        <taxon>Polyphaga</taxon>
        <taxon>Cucujiformia</taxon>
        <taxon>Chrysomeloidea</taxon>
        <taxon>Chrysomelidae</taxon>
        <taxon>Galerucinae</taxon>
        <taxon>Alticini</taxon>
        <taxon>Psylliodes</taxon>
    </lineage>
</organism>
<evidence type="ECO:0000256" key="7">
    <source>
        <dbReference type="ARBA" id="ARBA00023136"/>
    </source>
</evidence>
<feature type="transmembrane region" description="Helical" evidence="8">
    <location>
        <begin position="216"/>
        <end position="239"/>
    </location>
</feature>
<comment type="similarity">
    <text evidence="2">Belongs to the MIP/aquaporin (TC 1.A.8) family. AQP11/AQP12 subfamily.</text>
</comment>
<evidence type="ECO:0000313" key="9">
    <source>
        <dbReference type="EMBL" id="CAH1107266.1"/>
    </source>
</evidence>
<dbReference type="InterPro" id="IPR051883">
    <property type="entry name" value="AQP11/12_channel"/>
</dbReference>
<dbReference type="InterPro" id="IPR023271">
    <property type="entry name" value="Aquaporin-like"/>
</dbReference>
<dbReference type="PANTHER" id="PTHR21191">
    <property type="entry name" value="AQUAPORIN"/>
    <property type="match status" value="1"/>
</dbReference>
<feature type="transmembrane region" description="Helical" evidence="8">
    <location>
        <begin position="31"/>
        <end position="50"/>
    </location>
</feature>
<evidence type="ECO:0000313" key="10">
    <source>
        <dbReference type="Proteomes" id="UP001153636"/>
    </source>
</evidence>
<sequence>MGKKPKKTFWRITRKTLKNLGILGYSKNENIFGINPFIISIIYIAITLALSAIFRKIVKLIFGDSQRITKYLLLEFIATVELCAACYELIIVADNWGVSTYAIFLFLLTVWWGTQWEDASACPYCPIEEVLEGSKNMKTAILTIASQLVGALITFKYVQVLWSLELVETHIDKAYEDCTADLQVDMSVGAVIEAIATCLCRLVSRFLSETDAAFGSYFDAFFGTMMVVAAFNFSGGYFNPALATSLKLGCDGNTLLEHVIVYWFGAIFGSILAVFIYKIKFTQNFIASMKSKVE</sequence>
<evidence type="ECO:0000256" key="3">
    <source>
        <dbReference type="ARBA" id="ARBA00022448"/>
    </source>
</evidence>
<proteinExistence type="inferred from homology"/>
<comment type="subcellular location">
    <subcellularLocation>
        <location evidence="1">Membrane</location>
        <topology evidence="1">Multi-pass membrane protein</topology>
    </subcellularLocation>
</comment>
<keyword evidence="5" id="KW-0677">Repeat</keyword>
<dbReference type="GO" id="GO:0005737">
    <property type="term" value="C:cytoplasm"/>
    <property type="evidence" value="ECO:0007669"/>
    <property type="project" value="TreeGrafter"/>
</dbReference>
<feature type="transmembrane region" description="Helical" evidence="8">
    <location>
        <begin position="96"/>
        <end position="114"/>
    </location>
</feature>
<evidence type="ECO:0000256" key="4">
    <source>
        <dbReference type="ARBA" id="ARBA00022692"/>
    </source>
</evidence>
<evidence type="ECO:0000256" key="8">
    <source>
        <dbReference type="PIRNR" id="PIRNR017529"/>
    </source>
</evidence>
<dbReference type="Gene3D" id="1.20.1080.10">
    <property type="entry name" value="Glycerol uptake facilitator protein"/>
    <property type="match status" value="1"/>
</dbReference>
<evidence type="ECO:0000256" key="1">
    <source>
        <dbReference type="ARBA" id="ARBA00004141"/>
    </source>
</evidence>
<dbReference type="SUPFAM" id="SSF81338">
    <property type="entry name" value="Aquaporin-like"/>
    <property type="match status" value="1"/>
</dbReference>
<name>A0A9P0CSG9_9CUCU</name>
<keyword evidence="3" id="KW-0813">Transport</keyword>
<keyword evidence="4 8" id="KW-0812">Transmembrane</keyword>
<gene>
    <name evidence="9" type="ORF">PSYICH_LOCUS8007</name>
</gene>